<dbReference type="GeneID" id="15332795"/>
<dbReference type="GO" id="GO:0005840">
    <property type="term" value="C:ribosome"/>
    <property type="evidence" value="ECO:0007669"/>
    <property type="project" value="UniProtKB-KW"/>
</dbReference>
<keyword evidence="2" id="KW-0689">Ribosomal protein</keyword>
<name>M4QBJ7_ANDGO</name>
<dbReference type="InterPro" id="IPR003029">
    <property type="entry name" value="S1_domain"/>
</dbReference>
<dbReference type="Gene3D" id="2.40.50.140">
    <property type="entry name" value="Nucleic acid-binding proteins"/>
    <property type="match status" value="1"/>
</dbReference>
<dbReference type="EMBL" id="KC353352">
    <property type="protein sequence ID" value="AGH23959.1"/>
    <property type="molecule type" value="Genomic_DNA"/>
</dbReference>
<dbReference type="SMART" id="SM00316">
    <property type="entry name" value="S1"/>
    <property type="match status" value="2"/>
</dbReference>
<dbReference type="RefSeq" id="YP_007890465.1">
    <property type="nucleotide sequence ID" value="NC_021124.1"/>
</dbReference>
<dbReference type="GO" id="GO:0003676">
    <property type="term" value="F:nucleic acid binding"/>
    <property type="evidence" value="ECO:0007669"/>
    <property type="project" value="InterPro"/>
</dbReference>
<dbReference type="PROSITE" id="PS50126">
    <property type="entry name" value="S1"/>
    <property type="match status" value="1"/>
</dbReference>
<dbReference type="InterPro" id="IPR012340">
    <property type="entry name" value="NA-bd_OB-fold"/>
</dbReference>
<feature type="domain" description="S1 motif" evidence="1">
    <location>
        <begin position="23"/>
        <end position="91"/>
    </location>
</feature>
<keyword evidence="2" id="KW-0496">Mitochondrion</keyword>
<organism evidence="2">
    <name type="scientific">Andalucia godoyi</name>
    <name type="common">Flagellate</name>
    <dbReference type="NCBI Taxonomy" id="505711"/>
    <lineage>
        <taxon>Eukaryota</taxon>
        <taxon>Discoba</taxon>
        <taxon>Jakobida</taxon>
        <taxon>Andalucina</taxon>
        <taxon>Andaluciidae</taxon>
        <taxon>Andalucia</taxon>
    </lineage>
</organism>
<dbReference type="SUPFAM" id="SSF50249">
    <property type="entry name" value="Nucleic acid-binding proteins"/>
    <property type="match status" value="2"/>
</dbReference>
<sequence length="186" mass="21520">MNYVSFEQCLGKENGYLLKERRNQLVEGILVNTSKDMVWVDVGFKMNVKLKKSELYKTHFQAMNEWKVGERVCFLMESFDSYENNLVLSYEKGQKHIKENAIWDLLQKKKYVNGRILNSVHGGYSVGIAGIVAFLPKNHVGDDHALGQLKTFSILKANREKKNVIVSRLSALEAWKKKQQRHKKSN</sequence>
<protein>
    <submittedName>
        <fullName evidence="2">Ribosomal protein S1</fullName>
    </submittedName>
</protein>
<reference evidence="2" key="1">
    <citation type="journal article" date="2013" name="Genome Biol. Evol.">
        <title>Strikingly bacteria-like and gene-rich mitochondrial genomes throughout jakobid protists.</title>
        <authorList>
            <person name="Burger G."/>
            <person name="Gray M.W."/>
            <person name="Forget L."/>
            <person name="Lang B.F."/>
        </authorList>
    </citation>
    <scope>NUCLEOTIDE SEQUENCE</scope>
    <source>
        <strain evidence="2">ATCC PRA-185</strain>
    </source>
</reference>
<proteinExistence type="predicted"/>
<geneLocation type="mitochondrion" evidence="2"/>
<keyword evidence="2" id="KW-0687">Ribonucleoprotein</keyword>
<evidence type="ECO:0000259" key="1">
    <source>
        <dbReference type="PROSITE" id="PS50126"/>
    </source>
</evidence>
<gene>
    <name evidence="2" type="primary">rps1</name>
</gene>
<dbReference type="AlphaFoldDB" id="M4QBJ7"/>
<accession>M4QBJ7</accession>
<evidence type="ECO:0000313" key="2">
    <source>
        <dbReference type="EMBL" id="AGH23959.1"/>
    </source>
</evidence>